<feature type="transmembrane region" description="Helical" evidence="5">
    <location>
        <begin position="164"/>
        <end position="183"/>
    </location>
</feature>
<feature type="domain" description="Sodium/calcium exchanger membrane region" evidence="6">
    <location>
        <begin position="3"/>
        <end position="143"/>
    </location>
</feature>
<evidence type="ECO:0000259" key="6">
    <source>
        <dbReference type="Pfam" id="PF01699"/>
    </source>
</evidence>
<keyword evidence="3 5" id="KW-1133">Transmembrane helix</keyword>
<dbReference type="InterPro" id="IPR004837">
    <property type="entry name" value="NaCa_Exmemb"/>
</dbReference>
<feature type="transmembrane region" description="Helical" evidence="5">
    <location>
        <begin position="76"/>
        <end position="94"/>
    </location>
</feature>
<proteinExistence type="predicted"/>
<evidence type="ECO:0000256" key="3">
    <source>
        <dbReference type="ARBA" id="ARBA00022989"/>
    </source>
</evidence>
<name>A0ABX0UER5_9FLAO</name>
<dbReference type="Gene3D" id="1.20.1420.30">
    <property type="entry name" value="NCX, central ion-binding region"/>
    <property type="match status" value="2"/>
</dbReference>
<keyword evidence="4 5" id="KW-0472">Membrane</keyword>
<feature type="transmembrane region" description="Helical" evidence="5">
    <location>
        <begin position="203"/>
        <end position="226"/>
    </location>
</feature>
<feature type="transmembrane region" description="Helical" evidence="5">
    <location>
        <begin position="270"/>
        <end position="286"/>
    </location>
</feature>
<dbReference type="EMBL" id="JAASQL010000006">
    <property type="protein sequence ID" value="NIJ46360.1"/>
    <property type="molecule type" value="Genomic_DNA"/>
</dbReference>
<feature type="transmembrane region" description="Helical" evidence="5">
    <location>
        <begin position="125"/>
        <end position="143"/>
    </location>
</feature>
<dbReference type="Pfam" id="PF01699">
    <property type="entry name" value="Na_Ca_ex"/>
    <property type="match status" value="2"/>
</dbReference>
<dbReference type="InterPro" id="IPR004481">
    <property type="entry name" value="K/Na/Ca-exchanger"/>
</dbReference>
<protein>
    <submittedName>
        <fullName evidence="7">Cation:H+ antiporter</fullName>
    </submittedName>
</protein>
<reference evidence="7 8" key="1">
    <citation type="submission" date="2020-03" db="EMBL/GenBank/DDBJ databases">
        <title>Genomic Encyclopedia of Type Strains, Phase IV (KMG-IV): sequencing the most valuable type-strain genomes for metagenomic binning, comparative biology and taxonomic classification.</title>
        <authorList>
            <person name="Goeker M."/>
        </authorList>
    </citation>
    <scope>NUCLEOTIDE SEQUENCE [LARGE SCALE GENOMIC DNA]</scope>
    <source>
        <strain evidence="7 8">DSM 101599</strain>
    </source>
</reference>
<gene>
    <name evidence="7" type="ORF">FHR24_002847</name>
</gene>
<dbReference type="PANTHER" id="PTHR10846">
    <property type="entry name" value="SODIUM/POTASSIUM/CALCIUM EXCHANGER"/>
    <property type="match status" value="1"/>
</dbReference>
<evidence type="ECO:0000256" key="1">
    <source>
        <dbReference type="ARBA" id="ARBA00004141"/>
    </source>
</evidence>
<dbReference type="RefSeq" id="WP_167190331.1">
    <property type="nucleotide sequence ID" value="NZ_JAASQL010000006.1"/>
</dbReference>
<feature type="transmembrane region" description="Helical" evidence="5">
    <location>
        <begin position="6"/>
        <end position="25"/>
    </location>
</feature>
<feature type="transmembrane region" description="Helical" evidence="5">
    <location>
        <begin position="37"/>
        <end position="56"/>
    </location>
</feature>
<comment type="subcellular location">
    <subcellularLocation>
        <location evidence="1">Membrane</location>
        <topology evidence="1">Multi-pass membrane protein</topology>
    </subcellularLocation>
</comment>
<evidence type="ECO:0000313" key="7">
    <source>
        <dbReference type="EMBL" id="NIJ46360.1"/>
    </source>
</evidence>
<sequence length="313" mass="33726">MNLFYIITGLVVLIFGGDWLLKASVAISMRLNISKIVIGMTVVSFATSAPELIVSIKSALDGFPDLALGNVIGSNIANLAFVLGITVCLSAITVDQSFYTIDWPVMMAASILLYAFIGFDGVLNRYEGIILVVLLLLFIIYLLRVQGKKIAQEIDIELDTKLISLSKTIFYLTLGGLGLWGGSELLIKGAIGLAEQVGISERVIGVTIVSIGTSVPELAASIIAVIKKEKAISIGNLIGSNIFNIMAVLGITSIITPIKVGDTQIITNDIFWMLGIAFIILPLCFIPNKLKFGLKEGLLLLSCYVLFIYKTVF</sequence>
<evidence type="ECO:0000256" key="4">
    <source>
        <dbReference type="ARBA" id="ARBA00023136"/>
    </source>
</evidence>
<dbReference type="NCBIfam" id="TIGR00367">
    <property type="entry name" value="calcium/sodium antiporter"/>
    <property type="match status" value="1"/>
</dbReference>
<feature type="transmembrane region" description="Helical" evidence="5">
    <location>
        <begin position="238"/>
        <end position="258"/>
    </location>
</feature>
<comment type="caution">
    <text evidence="7">The sequence shown here is derived from an EMBL/GenBank/DDBJ whole genome shotgun (WGS) entry which is preliminary data.</text>
</comment>
<dbReference type="Proteomes" id="UP000745859">
    <property type="component" value="Unassembled WGS sequence"/>
</dbReference>
<feature type="transmembrane region" description="Helical" evidence="5">
    <location>
        <begin position="293"/>
        <end position="312"/>
    </location>
</feature>
<dbReference type="PANTHER" id="PTHR10846:SF8">
    <property type="entry name" value="INNER MEMBRANE PROTEIN YRBG"/>
    <property type="match status" value="1"/>
</dbReference>
<feature type="domain" description="Sodium/calcium exchanger membrane region" evidence="6">
    <location>
        <begin position="169"/>
        <end position="309"/>
    </location>
</feature>
<evidence type="ECO:0000256" key="2">
    <source>
        <dbReference type="ARBA" id="ARBA00022692"/>
    </source>
</evidence>
<evidence type="ECO:0000256" key="5">
    <source>
        <dbReference type="SAM" id="Phobius"/>
    </source>
</evidence>
<accession>A0ABX0UER5</accession>
<feature type="transmembrane region" description="Helical" evidence="5">
    <location>
        <begin position="101"/>
        <end position="119"/>
    </location>
</feature>
<evidence type="ECO:0000313" key="8">
    <source>
        <dbReference type="Proteomes" id="UP000745859"/>
    </source>
</evidence>
<keyword evidence="8" id="KW-1185">Reference proteome</keyword>
<keyword evidence="2 5" id="KW-0812">Transmembrane</keyword>
<dbReference type="InterPro" id="IPR044880">
    <property type="entry name" value="NCX_ion-bd_dom_sf"/>
</dbReference>
<organism evidence="7 8">
    <name type="scientific">Wenyingzhuangia heitensis</name>
    <dbReference type="NCBI Taxonomy" id="1487859"/>
    <lineage>
        <taxon>Bacteria</taxon>
        <taxon>Pseudomonadati</taxon>
        <taxon>Bacteroidota</taxon>
        <taxon>Flavobacteriia</taxon>
        <taxon>Flavobacteriales</taxon>
        <taxon>Flavobacteriaceae</taxon>
        <taxon>Wenyingzhuangia</taxon>
    </lineage>
</organism>